<reference evidence="8" key="2">
    <citation type="submission" date="2025-08" db="UniProtKB">
        <authorList>
            <consortium name="Ensembl"/>
        </authorList>
    </citation>
    <scope>IDENTIFICATION</scope>
</reference>
<feature type="region of interest" description="Disordered" evidence="4">
    <location>
        <begin position="33"/>
        <end position="101"/>
    </location>
</feature>
<dbReference type="GO" id="GO:0031625">
    <property type="term" value="F:ubiquitin protein ligase binding"/>
    <property type="evidence" value="ECO:0007669"/>
    <property type="project" value="Ensembl"/>
</dbReference>
<evidence type="ECO:0000256" key="3">
    <source>
        <dbReference type="PROSITE-ProRule" id="PRU00192"/>
    </source>
</evidence>
<feature type="domain" description="Guanylate kinase-like" evidence="6">
    <location>
        <begin position="619"/>
        <end position="794"/>
    </location>
</feature>
<dbReference type="InterPro" id="IPR016313">
    <property type="entry name" value="DLG1-like"/>
</dbReference>
<dbReference type="GO" id="GO:0045197">
    <property type="term" value="P:establishment or maintenance of epithelial cell apical/basal polarity"/>
    <property type="evidence" value="ECO:0007669"/>
    <property type="project" value="Ensembl"/>
</dbReference>
<feature type="domain" description="PDZ" evidence="7">
    <location>
        <begin position="226"/>
        <end position="313"/>
    </location>
</feature>
<dbReference type="FunFam" id="2.30.42.10:FF:000001">
    <property type="entry name" value="Disks large homolog 1 isoform 2"/>
    <property type="match status" value="1"/>
</dbReference>
<dbReference type="InterPro" id="IPR027417">
    <property type="entry name" value="P-loop_NTPase"/>
</dbReference>
<dbReference type="AlphaFoldDB" id="F6Y1K0"/>
<dbReference type="GeneTree" id="ENSGT00940000159565"/>
<dbReference type="PANTHER" id="PTHR23119">
    <property type="entry name" value="DISCS LARGE"/>
    <property type="match status" value="1"/>
</dbReference>
<dbReference type="CDD" id="cd06724">
    <property type="entry name" value="PDZ2_Dlg1-2-4-like"/>
    <property type="match status" value="1"/>
</dbReference>
<keyword evidence="9" id="KW-1185">Reference proteome</keyword>
<dbReference type="SMART" id="SM01277">
    <property type="entry name" value="MAGUK_N_PEST"/>
    <property type="match status" value="1"/>
</dbReference>
<dbReference type="eggNOG" id="KOG0708">
    <property type="taxonomic scope" value="Eukaryota"/>
</dbReference>
<dbReference type="Gene3D" id="2.30.42.10">
    <property type="match status" value="3"/>
</dbReference>
<evidence type="ECO:0000259" key="5">
    <source>
        <dbReference type="PROSITE" id="PS50002"/>
    </source>
</evidence>
<dbReference type="GO" id="GO:0019901">
    <property type="term" value="F:protein kinase binding"/>
    <property type="evidence" value="ECO:0007669"/>
    <property type="project" value="TreeGrafter"/>
</dbReference>
<organism evidence="8 9">
    <name type="scientific">Callithrix jacchus</name>
    <name type="common">White-tufted-ear marmoset</name>
    <name type="synonym">Simia Jacchus</name>
    <dbReference type="NCBI Taxonomy" id="9483"/>
    <lineage>
        <taxon>Eukaryota</taxon>
        <taxon>Metazoa</taxon>
        <taxon>Chordata</taxon>
        <taxon>Craniata</taxon>
        <taxon>Vertebrata</taxon>
        <taxon>Euteleostomi</taxon>
        <taxon>Mammalia</taxon>
        <taxon>Eutheria</taxon>
        <taxon>Euarchontoglires</taxon>
        <taxon>Primates</taxon>
        <taxon>Haplorrhini</taxon>
        <taxon>Platyrrhini</taxon>
        <taxon>Cebidae</taxon>
        <taxon>Callitrichinae</taxon>
        <taxon>Callithrix</taxon>
        <taxon>Callithrix</taxon>
    </lineage>
</organism>
<dbReference type="GO" id="GO:0019902">
    <property type="term" value="F:phosphatase binding"/>
    <property type="evidence" value="ECO:0007669"/>
    <property type="project" value="Ensembl"/>
</dbReference>
<dbReference type="SMART" id="SM00326">
    <property type="entry name" value="SH3"/>
    <property type="match status" value="1"/>
</dbReference>
<dbReference type="PROSITE" id="PS50002">
    <property type="entry name" value="SH3"/>
    <property type="match status" value="1"/>
</dbReference>
<dbReference type="FunFam" id="2.30.42.10:FF:000091">
    <property type="entry name" value="disks large homolog 1 isoform X8"/>
    <property type="match status" value="1"/>
</dbReference>
<dbReference type="SUPFAM" id="SSF52540">
    <property type="entry name" value="P-loop containing nucleoside triphosphate hydrolases"/>
    <property type="match status" value="1"/>
</dbReference>
<name>F6Y1K0_CALJA</name>
<evidence type="ECO:0000256" key="1">
    <source>
        <dbReference type="ARBA" id="ARBA00022443"/>
    </source>
</evidence>
<dbReference type="InterPro" id="IPR008144">
    <property type="entry name" value="Guanylate_kin-like_dom"/>
</dbReference>
<dbReference type="PANTHER" id="PTHR23119:SF28">
    <property type="entry name" value="DISKS LARGE HOMOLOG 3"/>
    <property type="match status" value="1"/>
</dbReference>
<proteinExistence type="predicted"/>
<dbReference type="InterPro" id="IPR001452">
    <property type="entry name" value="SH3_domain"/>
</dbReference>
<evidence type="ECO:0000256" key="4">
    <source>
        <dbReference type="SAM" id="MobiDB-lite"/>
    </source>
</evidence>
<dbReference type="FunFam" id="2.30.42.10:FF:000002">
    <property type="entry name" value="Disks large homolog 4 isoform 2"/>
    <property type="match status" value="1"/>
</dbReference>
<dbReference type="GO" id="GO:0005923">
    <property type="term" value="C:bicellular tight junction"/>
    <property type="evidence" value="ECO:0007669"/>
    <property type="project" value="Ensembl"/>
</dbReference>
<dbReference type="PROSITE" id="PS50106">
    <property type="entry name" value="PDZ"/>
    <property type="match status" value="3"/>
</dbReference>
<dbReference type="Gene3D" id="2.30.30.40">
    <property type="entry name" value="SH3 Domains"/>
    <property type="match status" value="1"/>
</dbReference>
<feature type="compositionally biased region" description="Polar residues" evidence="4">
    <location>
        <begin position="57"/>
        <end position="69"/>
    </location>
</feature>
<reference evidence="8" key="1">
    <citation type="submission" date="2009-03" db="EMBL/GenBank/DDBJ databases">
        <authorList>
            <person name="Warren W."/>
            <person name="Ye L."/>
            <person name="Minx P."/>
            <person name="Worley K."/>
            <person name="Gibbs R."/>
            <person name="Wilson R.K."/>
        </authorList>
    </citation>
    <scope>NUCLEOTIDE SEQUENCE [LARGE SCALE GENOMIC DNA]</scope>
</reference>
<dbReference type="GO" id="GO:0007268">
    <property type="term" value="P:chemical synaptic transmission"/>
    <property type="evidence" value="ECO:0007669"/>
    <property type="project" value="InterPro"/>
</dbReference>
<dbReference type="PROSITE" id="PS00856">
    <property type="entry name" value="GUANYLATE_KINASE_1"/>
    <property type="match status" value="1"/>
</dbReference>
<dbReference type="CDD" id="cd06795">
    <property type="entry name" value="PDZ3_Dlg1-2-4-like"/>
    <property type="match status" value="1"/>
</dbReference>
<dbReference type="SUPFAM" id="SSF50156">
    <property type="entry name" value="PDZ domain-like"/>
    <property type="match status" value="3"/>
</dbReference>
<evidence type="ECO:0000313" key="9">
    <source>
        <dbReference type="Proteomes" id="UP000008225"/>
    </source>
</evidence>
<dbReference type="Pfam" id="PF10600">
    <property type="entry name" value="PDZ_assoc"/>
    <property type="match status" value="1"/>
</dbReference>
<evidence type="ECO:0000256" key="2">
    <source>
        <dbReference type="ARBA" id="ARBA00022737"/>
    </source>
</evidence>
<dbReference type="Pfam" id="PF00018">
    <property type="entry name" value="SH3_1"/>
    <property type="match status" value="1"/>
</dbReference>
<accession>F6Y1K0</accession>
<dbReference type="HOGENOM" id="CLU_001715_4_2_1"/>
<dbReference type="GO" id="GO:0032281">
    <property type="term" value="C:AMPA glutamate receptor complex"/>
    <property type="evidence" value="ECO:0007669"/>
    <property type="project" value="Ensembl"/>
</dbReference>
<dbReference type="GO" id="GO:0005737">
    <property type="term" value="C:cytoplasm"/>
    <property type="evidence" value="ECO:0007669"/>
    <property type="project" value="Ensembl"/>
</dbReference>
<dbReference type="Gene3D" id="3.40.50.300">
    <property type="entry name" value="P-loop containing nucleotide triphosphate hydrolases"/>
    <property type="match status" value="1"/>
</dbReference>
<dbReference type="GO" id="GO:0043113">
    <property type="term" value="P:receptor clustering"/>
    <property type="evidence" value="ECO:0007669"/>
    <property type="project" value="TreeGrafter"/>
</dbReference>
<dbReference type="SMART" id="SM00228">
    <property type="entry name" value="PDZ"/>
    <property type="match status" value="3"/>
</dbReference>
<feature type="domain" description="PDZ" evidence="7">
    <location>
        <begin position="131"/>
        <end position="218"/>
    </location>
</feature>
<evidence type="ECO:0000313" key="8">
    <source>
        <dbReference type="Ensembl" id="ENSCJAP00000028604.5"/>
    </source>
</evidence>
<keyword evidence="1 3" id="KW-0728">SH3 domain</keyword>
<dbReference type="CDD" id="cd00071">
    <property type="entry name" value="GMPK"/>
    <property type="match status" value="1"/>
</dbReference>
<dbReference type="InterPro" id="IPR019583">
    <property type="entry name" value="DLG1-4_PDZ_assoc"/>
</dbReference>
<dbReference type="SMART" id="SM00072">
    <property type="entry name" value="GuKc"/>
    <property type="match status" value="1"/>
</dbReference>
<dbReference type="PIRSF" id="PIRSF001741">
    <property type="entry name" value="MAGUK_DLGH"/>
    <property type="match status" value="1"/>
</dbReference>
<dbReference type="InterPro" id="IPR019590">
    <property type="entry name" value="DLG1_PEST_dom"/>
</dbReference>
<dbReference type="Pfam" id="PF00625">
    <property type="entry name" value="Guanylate_kin"/>
    <property type="match status" value="1"/>
</dbReference>
<evidence type="ECO:0000259" key="7">
    <source>
        <dbReference type="PROSITE" id="PS50106"/>
    </source>
</evidence>
<dbReference type="SUPFAM" id="SSF50044">
    <property type="entry name" value="SH3-domain"/>
    <property type="match status" value="1"/>
</dbReference>
<reference evidence="8" key="3">
    <citation type="submission" date="2025-09" db="UniProtKB">
        <authorList>
            <consortium name="Ensembl"/>
        </authorList>
    </citation>
    <scope>IDENTIFICATION</scope>
</reference>
<dbReference type="GO" id="GO:0035255">
    <property type="term" value="F:ionotropic glutamate receptor binding"/>
    <property type="evidence" value="ECO:0007669"/>
    <property type="project" value="TreeGrafter"/>
</dbReference>
<evidence type="ECO:0000259" key="6">
    <source>
        <dbReference type="PROSITE" id="PS50052"/>
    </source>
</evidence>
<dbReference type="GO" id="GO:0098839">
    <property type="term" value="C:postsynaptic density membrane"/>
    <property type="evidence" value="ECO:0007669"/>
    <property type="project" value="TreeGrafter"/>
</dbReference>
<dbReference type="GO" id="GO:0098978">
    <property type="term" value="C:glutamatergic synapse"/>
    <property type="evidence" value="ECO:0007669"/>
    <property type="project" value="Ensembl"/>
</dbReference>
<dbReference type="Pfam" id="PF00595">
    <property type="entry name" value="PDZ"/>
    <property type="match status" value="3"/>
</dbReference>
<protein>
    <submittedName>
        <fullName evidence="8">Discs large MAGUK scaffold protein 3</fullName>
    </submittedName>
</protein>
<dbReference type="FunFam" id="3.30.63.10:FF:000001">
    <property type="entry name" value="Disks large homolog 1 isoform 2"/>
    <property type="match status" value="1"/>
</dbReference>
<dbReference type="CDD" id="cd06723">
    <property type="entry name" value="PDZ1_Dlg1-2-4-like"/>
    <property type="match status" value="1"/>
</dbReference>
<dbReference type="InterPro" id="IPR036028">
    <property type="entry name" value="SH3-like_dom_sf"/>
</dbReference>
<feature type="compositionally biased region" description="Gly residues" evidence="4">
    <location>
        <begin position="40"/>
        <end position="53"/>
    </location>
</feature>
<dbReference type="PROSITE" id="PS50052">
    <property type="entry name" value="GUANYLATE_KINASE_2"/>
    <property type="match status" value="1"/>
</dbReference>
<dbReference type="FunFam" id="2.30.30.40:FF:000027">
    <property type="entry name" value="Disks large homolog 3 isoform 1"/>
    <property type="match status" value="1"/>
</dbReference>
<feature type="domain" description="SH3" evidence="5">
    <location>
        <begin position="490"/>
        <end position="560"/>
    </location>
</feature>
<keyword evidence="2" id="KW-0677">Repeat</keyword>
<dbReference type="GO" id="GO:0098609">
    <property type="term" value="P:cell-cell adhesion"/>
    <property type="evidence" value="ECO:0007669"/>
    <property type="project" value="TreeGrafter"/>
</dbReference>
<dbReference type="Proteomes" id="UP000008225">
    <property type="component" value="Chromosome X"/>
</dbReference>
<dbReference type="Ensembl" id="ENSCJAT00000030227.5">
    <property type="protein sequence ID" value="ENSCJAP00000028604.5"/>
    <property type="gene ID" value="ENSCJAG00000015453.6"/>
</dbReference>
<dbReference type="GO" id="GO:0016323">
    <property type="term" value="C:basolateral plasma membrane"/>
    <property type="evidence" value="ECO:0007669"/>
    <property type="project" value="TreeGrafter"/>
</dbReference>
<dbReference type="InterPro" id="IPR020590">
    <property type="entry name" value="Guanylate_kinase_CS"/>
</dbReference>
<dbReference type="GO" id="GO:0043005">
    <property type="term" value="C:neuron projection"/>
    <property type="evidence" value="ECO:0007669"/>
    <property type="project" value="InterPro"/>
</dbReference>
<dbReference type="GO" id="GO:0099072">
    <property type="term" value="P:regulation of postsynaptic membrane neurotransmitter receptor levels"/>
    <property type="evidence" value="ECO:0007669"/>
    <property type="project" value="Ensembl"/>
</dbReference>
<dbReference type="Bgee" id="ENSCJAG00000015453">
    <property type="expression patterns" value="Expressed in frontal cortex and 6 other cell types or tissues"/>
</dbReference>
<dbReference type="GO" id="GO:0097120">
    <property type="term" value="P:receptor localization to synapse"/>
    <property type="evidence" value="ECO:0007669"/>
    <property type="project" value="TreeGrafter"/>
</dbReference>
<dbReference type="InterPro" id="IPR050614">
    <property type="entry name" value="Synaptic_Scaffolding_LAP-MAGUK"/>
</dbReference>
<dbReference type="GO" id="GO:0001736">
    <property type="term" value="P:establishment of planar polarity"/>
    <property type="evidence" value="ECO:0007669"/>
    <property type="project" value="Ensembl"/>
</dbReference>
<gene>
    <name evidence="8" type="primary">DLG3</name>
</gene>
<feature type="domain" description="PDZ" evidence="7">
    <location>
        <begin position="397"/>
        <end position="456"/>
    </location>
</feature>
<dbReference type="FunFam" id="3.40.50.300:FF:001402">
    <property type="entry name" value="Discs, large homolog 3 (Drosophila)"/>
    <property type="match status" value="1"/>
</dbReference>
<dbReference type="InterPro" id="IPR036034">
    <property type="entry name" value="PDZ_sf"/>
</dbReference>
<dbReference type="InterPro" id="IPR008145">
    <property type="entry name" value="GK/Ca_channel_bsu"/>
</dbReference>
<sequence length="809" mass="89336">MHKHQHCCKCPECYEVTRLAALRRLEPPGYGDWQVPDPYGPGGGNGASAGYGGYSSQTLPSQAGATPTPRTKAKLIPTGRDVGPVPPKPVPGKSTPKLNGSGPSWWPECTCTNRDWYEQVNGSDGMFKYEEIVLERGNSGLGFSIAGGIDNPHVPDDPGIFITKIIPGGAAAMDGRLGVNDCVLRVNEVDVSEVVHSRAVEALKEAGPVVRLVVRRRQPPPETIMEVNLLKGPKGLGFSIAGGIGNQHIPGDNSIYITKIIEGGAAQKDGRLQIGDRLLAVNNTNLQDVRHEEAVASLKNTSDMVYLKVAKPGSLHLNDMYAPPDYASTFTALADNHISHNSSLGYLGAVESKVSYPAPPQVPPTRYSPIPRHMLAEEDFTREPRKIILHKGSTGEGIFVSFILAGGPADLSGELRRGDRILSVNGVNLRNATHEQAAAALKRAGQSVTIVAQYRPEEYSRFESKIHDLREQMMNSSMSSGSGSLRTSEKRSLYVRALFDYDRTRDSCLPSQGLSFSYGDILHVINASDDEWWQARLVTPHGESEQIGVIPVRRGEVEKKERARLKTVKFHARTGMIESNRDFPGLSDDYYGAKNLSKSNLHTVHCICGMNGDSGVHYARPVIILGPMKDRVNDDLISEFPHKFGSCVPHTTRPRRDNEVDGQDYHFVVSREQMEKDIQDNKFIEAGQFNDNLYGTSIQSVRAVAERGKHCILDVSGNAIKRLQQAQLYPIAIFIKPKSIEALMEMNRRQTYEQANKIYDKAMKLEQEFGEYFTAIVQGDSLEEIYNKIKQIIEDQSGHYIWVPSPEKL</sequence>
<dbReference type="GO" id="GO:0031594">
    <property type="term" value="C:neuromuscular junction"/>
    <property type="evidence" value="ECO:0007669"/>
    <property type="project" value="InterPro"/>
</dbReference>
<dbReference type="InterPro" id="IPR001478">
    <property type="entry name" value="PDZ"/>
</dbReference>